<keyword evidence="3" id="KW-1185">Reference proteome</keyword>
<protein>
    <submittedName>
        <fullName evidence="2">Uncharacterized protein</fullName>
    </submittedName>
</protein>
<dbReference type="AlphaFoldDB" id="A0A9P4QEE0"/>
<feature type="compositionally biased region" description="Polar residues" evidence="1">
    <location>
        <begin position="1"/>
        <end position="38"/>
    </location>
</feature>
<evidence type="ECO:0000256" key="1">
    <source>
        <dbReference type="SAM" id="MobiDB-lite"/>
    </source>
</evidence>
<organism evidence="2 3">
    <name type="scientific">Polychaeton citri CBS 116435</name>
    <dbReference type="NCBI Taxonomy" id="1314669"/>
    <lineage>
        <taxon>Eukaryota</taxon>
        <taxon>Fungi</taxon>
        <taxon>Dikarya</taxon>
        <taxon>Ascomycota</taxon>
        <taxon>Pezizomycotina</taxon>
        <taxon>Dothideomycetes</taxon>
        <taxon>Dothideomycetidae</taxon>
        <taxon>Capnodiales</taxon>
        <taxon>Capnodiaceae</taxon>
        <taxon>Polychaeton</taxon>
    </lineage>
</organism>
<proteinExistence type="predicted"/>
<comment type="caution">
    <text evidence="2">The sequence shown here is derived from an EMBL/GenBank/DDBJ whole genome shotgun (WGS) entry which is preliminary data.</text>
</comment>
<evidence type="ECO:0000313" key="3">
    <source>
        <dbReference type="Proteomes" id="UP000799441"/>
    </source>
</evidence>
<dbReference type="EMBL" id="MU003773">
    <property type="protein sequence ID" value="KAF2724118.1"/>
    <property type="molecule type" value="Genomic_DNA"/>
</dbReference>
<gene>
    <name evidence="2" type="ORF">K431DRAFT_218763</name>
</gene>
<dbReference type="Proteomes" id="UP000799441">
    <property type="component" value="Unassembled WGS sequence"/>
</dbReference>
<accession>A0A9P4QEE0</accession>
<sequence>MPTESQYQFFAADKSSSLNTQQDSKSKLGPTSRTSSARPSLITRHSAAPSTSIEQRSPVDGRWPPEARTLTPEIKKEIARLFKRNLPSCNRPAPVAGHDDWYTLIGSPSLDFCPDCIDDMFERTIYRAAFRRSPPRNLNTKVQCAFGSPWIRLAWLLTLERERTDLMLLRDMAEVDETSEPCAGSHQAVRSWYGLRDPEGYFVRNFHVCYSDIRKIERLLPTLSGLFVRLPNRASIDKRLCAMRADANRFPVYMKALLTMHEKAHETRKLPDQMPMIQLVERKTRIRECSRDNLLLGERWHFIPELPHFTVCEDCFECIVEPEARKSKGIAVRFSRTSRPIYGEAVGSSCQLYSPRMRKVFKNAIEDDSIKYLHRKTKERRDNELRLQEKYQDVLRRAKRLSAGRAAEDEGKRLDWELEKITEEWQDKWE</sequence>
<evidence type="ECO:0000313" key="2">
    <source>
        <dbReference type="EMBL" id="KAF2724118.1"/>
    </source>
</evidence>
<reference evidence="2" key="1">
    <citation type="journal article" date="2020" name="Stud. Mycol.">
        <title>101 Dothideomycetes genomes: a test case for predicting lifestyles and emergence of pathogens.</title>
        <authorList>
            <person name="Haridas S."/>
            <person name="Albert R."/>
            <person name="Binder M."/>
            <person name="Bloem J."/>
            <person name="Labutti K."/>
            <person name="Salamov A."/>
            <person name="Andreopoulos B."/>
            <person name="Baker S."/>
            <person name="Barry K."/>
            <person name="Bills G."/>
            <person name="Bluhm B."/>
            <person name="Cannon C."/>
            <person name="Castanera R."/>
            <person name="Culley D."/>
            <person name="Daum C."/>
            <person name="Ezra D."/>
            <person name="Gonzalez J."/>
            <person name="Henrissat B."/>
            <person name="Kuo A."/>
            <person name="Liang C."/>
            <person name="Lipzen A."/>
            <person name="Lutzoni F."/>
            <person name="Magnuson J."/>
            <person name="Mondo S."/>
            <person name="Nolan M."/>
            <person name="Ohm R."/>
            <person name="Pangilinan J."/>
            <person name="Park H.-J."/>
            <person name="Ramirez L."/>
            <person name="Alfaro M."/>
            <person name="Sun H."/>
            <person name="Tritt A."/>
            <person name="Yoshinaga Y."/>
            <person name="Zwiers L.-H."/>
            <person name="Turgeon B."/>
            <person name="Goodwin S."/>
            <person name="Spatafora J."/>
            <person name="Crous P."/>
            <person name="Grigoriev I."/>
        </authorList>
    </citation>
    <scope>NUCLEOTIDE SEQUENCE</scope>
    <source>
        <strain evidence="2">CBS 116435</strain>
    </source>
</reference>
<dbReference type="OrthoDB" id="5296at2759"/>
<feature type="region of interest" description="Disordered" evidence="1">
    <location>
        <begin position="1"/>
        <end position="70"/>
    </location>
</feature>
<name>A0A9P4QEE0_9PEZI</name>